<protein>
    <submittedName>
        <fullName evidence="1">Uncharacterized protein</fullName>
    </submittedName>
</protein>
<reference evidence="1" key="1">
    <citation type="submission" date="2020-04" db="EMBL/GenBank/DDBJ databases">
        <authorList>
            <person name="Alioto T."/>
            <person name="Alioto T."/>
            <person name="Gomez Garrido J."/>
        </authorList>
    </citation>
    <scope>NUCLEOTIDE SEQUENCE</scope>
    <source>
        <strain evidence="1">A484AB</strain>
    </source>
</reference>
<proteinExistence type="predicted"/>
<evidence type="ECO:0000313" key="1">
    <source>
        <dbReference type="EMBL" id="CAB3995166.1"/>
    </source>
</evidence>
<comment type="caution">
    <text evidence="1">The sequence shown here is derived from an EMBL/GenBank/DDBJ whole genome shotgun (WGS) entry which is preliminary data.</text>
</comment>
<dbReference type="EMBL" id="CACRXK020002613">
    <property type="protein sequence ID" value="CAB3995166.1"/>
    <property type="molecule type" value="Genomic_DNA"/>
</dbReference>
<dbReference type="AlphaFoldDB" id="A0A6S7GYD4"/>
<dbReference type="OrthoDB" id="425681at2759"/>
<accession>A0A6S7GYD4</accession>
<sequence length="129" mass="15330">MDDTLYTSDDVENYYRLICRSVKSSDKCLPRAKYKKSIKPYWNNELKRLKTACMELHKKWTSKDVQEENSMKVFGYTKMQSVYSGRNNVKWYEKQRRMISKSLVRLPRSITSSFGSRKQRDGQPSGNYC</sequence>
<evidence type="ECO:0000313" key="2">
    <source>
        <dbReference type="Proteomes" id="UP001152795"/>
    </source>
</evidence>
<organism evidence="1 2">
    <name type="scientific">Paramuricea clavata</name>
    <name type="common">Red gorgonian</name>
    <name type="synonym">Violescent sea-whip</name>
    <dbReference type="NCBI Taxonomy" id="317549"/>
    <lineage>
        <taxon>Eukaryota</taxon>
        <taxon>Metazoa</taxon>
        <taxon>Cnidaria</taxon>
        <taxon>Anthozoa</taxon>
        <taxon>Octocorallia</taxon>
        <taxon>Malacalcyonacea</taxon>
        <taxon>Plexauridae</taxon>
        <taxon>Paramuricea</taxon>
    </lineage>
</organism>
<dbReference type="Proteomes" id="UP001152795">
    <property type="component" value="Unassembled WGS sequence"/>
</dbReference>
<gene>
    <name evidence="1" type="ORF">PACLA_8A007620</name>
</gene>
<name>A0A6S7GYD4_PARCT</name>
<keyword evidence="2" id="KW-1185">Reference proteome</keyword>